<comment type="similarity">
    <text evidence="1 8 10">Belongs to the DNA mismatch repair MutS family.</text>
</comment>
<accession>A0A1H3N2X7</accession>
<evidence type="ECO:0000256" key="4">
    <source>
        <dbReference type="ARBA" id="ARBA00022840"/>
    </source>
</evidence>
<evidence type="ECO:0000256" key="8">
    <source>
        <dbReference type="HAMAP-Rule" id="MF_00096"/>
    </source>
</evidence>
<dbReference type="RefSeq" id="WP_092734615.1">
    <property type="nucleotide sequence ID" value="NZ_FNPC01000011.1"/>
</dbReference>
<dbReference type="InterPro" id="IPR007695">
    <property type="entry name" value="DNA_mismatch_repair_MutS-lik_N"/>
</dbReference>
<dbReference type="NCBIfam" id="NF003810">
    <property type="entry name" value="PRK05399.1"/>
    <property type="match status" value="1"/>
</dbReference>
<dbReference type="GO" id="GO:0140664">
    <property type="term" value="F:ATP-dependent DNA damage sensor activity"/>
    <property type="evidence" value="ECO:0007669"/>
    <property type="project" value="InterPro"/>
</dbReference>
<dbReference type="InterPro" id="IPR036678">
    <property type="entry name" value="MutS_con_dom_sf"/>
</dbReference>
<proteinExistence type="inferred from homology"/>
<dbReference type="InterPro" id="IPR000432">
    <property type="entry name" value="DNA_mismatch_repair_MutS_C"/>
</dbReference>
<feature type="compositionally biased region" description="Gly residues" evidence="12">
    <location>
        <begin position="822"/>
        <end position="832"/>
    </location>
</feature>
<dbReference type="GO" id="GO:0003684">
    <property type="term" value="F:damaged DNA binding"/>
    <property type="evidence" value="ECO:0007669"/>
    <property type="project" value="UniProtKB-UniRule"/>
</dbReference>
<dbReference type="Pfam" id="PF00488">
    <property type="entry name" value="MutS_V"/>
    <property type="match status" value="1"/>
</dbReference>
<dbReference type="PROSITE" id="PS00486">
    <property type="entry name" value="DNA_MISMATCH_REPAIR_2"/>
    <property type="match status" value="1"/>
</dbReference>
<dbReference type="Gene3D" id="3.40.50.300">
    <property type="entry name" value="P-loop containing nucleotide triphosphate hydrolases"/>
    <property type="match status" value="1"/>
</dbReference>
<feature type="compositionally biased region" description="Acidic residues" evidence="12">
    <location>
        <begin position="850"/>
        <end position="861"/>
    </location>
</feature>
<dbReference type="InterPro" id="IPR005748">
    <property type="entry name" value="DNA_mismatch_repair_MutS"/>
</dbReference>
<dbReference type="GO" id="GO:0005524">
    <property type="term" value="F:ATP binding"/>
    <property type="evidence" value="ECO:0007669"/>
    <property type="project" value="UniProtKB-UniRule"/>
</dbReference>
<dbReference type="Pfam" id="PF05188">
    <property type="entry name" value="MutS_II"/>
    <property type="match status" value="1"/>
</dbReference>
<evidence type="ECO:0000313" key="14">
    <source>
        <dbReference type="EMBL" id="SDY83301.1"/>
    </source>
</evidence>
<dbReference type="NCBIfam" id="TIGR01070">
    <property type="entry name" value="mutS1"/>
    <property type="match status" value="1"/>
</dbReference>
<dbReference type="InterPro" id="IPR007860">
    <property type="entry name" value="DNA_mmatch_repair_MutS_con_dom"/>
</dbReference>
<evidence type="ECO:0000256" key="1">
    <source>
        <dbReference type="ARBA" id="ARBA00006271"/>
    </source>
</evidence>
<dbReference type="InterPro" id="IPR027417">
    <property type="entry name" value="P-loop_NTPase"/>
</dbReference>
<dbReference type="Gene3D" id="3.40.1170.10">
    <property type="entry name" value="DNA repair protein MutS, domain I"/>
    <property type="match status" value="1"/>
</dbReference>
<dbReference type="Gene3D" id="1.10.1420.10">
    <property type="match status" value="2"/>
</dbReference>
<keyword evidence="3 8" id="KW-0227">DNA damage</keyword>
<dbReference type="PIRSF" id="PIRSF037677">
    <property type="entry name" value="DNA_mis_repair_Msh6"/>
    <property type="match status" value="1"/>
</dbReference>
<evidence type="ECO:0000256" key="12">
    <source>
        <dbReference type="SAM" id="MobiDB-lite"/>
    </source>
</evidence>
<keyword evidence="2 8" id="KW-0547">Nucleotide-binding</keyword>
<keyword evidence="5 8" id="KW-0238">DNA-binding</keyword>
<dbReference type="SUPFAM" id="SSF55271">
    <property type="entry name" value="DNA repair protein MutS, domain I"/>
    <property type="match status" value="1"/>
</dbReference>
<feature type="coiled-coil region" evidence="11">
    <location>
        <begin position="503"/>
        <end position="537"/>
    </location>
</feature>
<dbReference type="CDD" id="cd03284">
    <property type="entry name" value="ABC_MutS1"/>
    <property type="match status" value="1"/>
</dbReference>
<dbReference type="GO" id="GO:0006298">
    <property type="term" value="P:mismatch repair"/>
    <property type="evidence" value="ECO:0007669"/>
    <property type="project" value="UniProtKB-UniRule"/>
</dbReference>
<name>A0A1H3N2X7_9EURY</name>
<reference evidence="15" key="1">
    <citation type="submission" date="2016-10" db="EMBL/GenBank/DDBJ databases">
        <authorList>
            <person name="Varghese N."/>
            <person name="Submissions S."/>
        </authorList>
    </citation>
    <scope>NUCLEOTIDE SEQUENCE [LARGE SCALE GENOMIC DNA]</scope>
    <source>
        <strain evidence="15">DC30,IBRC 10041,KCTC 4046</strain>
    </source>
</reference>
<evidence type="ECO:0000256" key="10">
    <source>
        <dbReference type="RuleBase" id="RU003756"/>
    </source>
</evidence>
<keyword evidence="4 8" id="KW-0067">ATP-binding</keyword>
<dbReference type="GO" id="GO:0030983">
    <property type="term" value="F:mismatched DNA binding"/>
    <property type="evidence" value="ECO:0007669"/>
    <property type="project" value="InterPro"/>
</dbReference>
<feature type="domain" description="DNA mismatch repair proteins mutS family" evidence="13">
    <location>
        <begin position="697"/>
        <end position="713"/>
    </location>
</feature>
<evidence type="ECO:0000256" key="6">
    <source>
        <dbReference type="ARBA" id="ARBA00023204"/>
    </source>
</evidence>
<dbReference type="FunFam" id="3.40.50.300:FF:000870">
    <property type="entry name" value="MutS protein homolog 4"/>
    <property type="match status" value="1"/>
</dbReference>
<dbReference type="InterPro" id="IPR007696">
    <property type="entry name" value="DNA_mismatch_repair_MutS_core"/>
</dbReference>
<keyword evidence="15" id="KW-1185">Reference proteome</keyword>
<evidence type="ECO:0000256" key="5">
    <source>
        <dbReference type="ARBA" id="ARBA00023125"/>
    </source>
</evidence>
<dbReference type="SUPFAM" id="SSF52540">
    <property type="entry name" value="P-loop containing nucleoside triphosphate hydrolases"/>
    <property type="match status" value="1"/>
</dbReference>
<evidence type="ECO:0000256" key="11">
    <source>
        <dbReference type="SAM" id="Coils"/>
    </source>
</evidence>
<dbReference type="PANTHER" id="PTHR11361">
    <property type="entry name" value="DNA MISMATCH REPAIR PROTEIN MUTS FAMILY MEMBER"/>
    <property type="match status" value="1"/>
</dbReference>
<dbReference type="SMART" id="SM00533">
    <property type="entry name" value="MUTSd"/>
    <property type="match status" value="1"/>
</dbReference>
<feature type="binding site" evidence="8">
    <location>
        <begin position="623"/>
        <end position="630"/>
    </location>
    <ligand>
        <name>ATP</name>
        <dbReference type="ChEBI" id="CHEBI:30616"/>
    </ligand>
</feature>
<evidence type="ECO:0000259" key="13">
    <source>
        <dbReference type="PROSITE" id="PS00486"/>
    </source>
</evidence>
<dbReference type="SUPFAM" id="SSF53150">
    <property type="entry name" value="DNA repair protein MutS, domain II"/>
    <property type="match status" value="1"/>
</dbReference>
<dbReference type="Proteomes" id="UP000199079">
    <property type="component" value="Unassembled WGS sequence"/>
</dbReference>
<dbReference type="HAMAP" id="MF_00096">
    <property type="entry name" value="MutS"/>
    <property type="match status" value="1"/>
</dbReference>
<dbReference type="PANTHER" id="PTHR11361:SF34">
    <property type="entry name" value="DNA MISMATCH REPAIR PROTEIN MSH1, MITOCHONDRIAL"/>
    <property type="match status" value="1"/>
</dbReference>
<evidence type="ECO:0000256" key="7">
    <source>
        <dbReference type="ARBA" id="ARBA00024647"/>
    </source>
</evidence>
<feature type="region of interest" description="Disordered" evidence="12">
    <location>
        <begin position="816"/>
        <end position="898"/>
    </location>
</feature>
<dbReference type="SUPFAM" id="SSF48334">
    <property type="entry name" value="DNA repair protein MutS, domain III"/>
    <property type="match status" value="1"/>
</dbReference>
<evidence type="ECO:0000256" key="2">
    <source>
        <dbReference type="ARBA" id="ARBA00022741"/>
    </source>
</evidence>
<dbReference type="Pfam" id="PF05192">
    <property type="entry name" value="MutS_III"/>
    <property type="match status" value="1"/>
</dbReference>
<comment type="function">
    <text evidence="7 8">This protein is involved in the repair of mismatches in DNA. It is possible that it carries out the mismatch recognition step. This protein has a weak ATPase activity.</text>
</comment>
<dbReference type="InterPro" id="IPR017261">
    <property type="entry name" value="DNA_mismatch_repair_MutS/MSH"/>
</dbReference>
<sequence>MATGIVEEFLALKSETDADLLTMQCGDFYEFFAEDAETVGEELDLKVSQKSSHGSSYPMAGVPIDDLTPYVRALVDRGYRVAVADQYETDDGHAREITRVVTPGTFLETTDAEAQYLATIVRADGSVGGDPTETGDDDPDGPFGLAFVDVTTGRFRVTTAADAAELRSELYRHDPAEIVPGPGVREDDALLEGIREAVETTLSVHTSEAFAPGRARRTVRDQFGDGALEGVGLDSDLPIRAAGAALAYVEETGAGVLASITRLRTDGDADRVALDATTQRNLELTETIRGTSDGSLLETVDHTVTSAGGRLLREWITRPHRDAAELRRRHDAVEALAAAALARDELREVLEGAYDLERLAARATSGSAGPRQLLSVRDTLAILPQLTEAIAETPLADSPIAAVFAGLDREAARDLRTELADALADDPPSTAGQGVIARGYDADLDELIDRHEEALEWLDGLADREKRRHGLSHVTVDRNKTDGYYIQVGKSSADGVPDAYREIKTLKNSKRFVTEELREREREILRIEEAREERETELFDDLRERVATRSGLLQSVGRALAELDGLCSLAEHAAANDWTRPTVADPGVLDVEAGRHPVVERTTDFVPNDLRLDEDRGFLIVTGPNMSGKSTYMRQAALITLLAQIGSFVPARSARIGLVDGIYTRVGALDELAQGRSTFMVEMQELSNILHSATEESLVILDEVGRGTATYDGISIAWAATEYLHNRVRARTLFATHYHELTTLADHLPRVENVHVAVDDGGTEADGDGDVTFLWTVREGPTDRSYGVHVADIAGVPDPVVDRAGEVLDRLREEKAIEARGGEGGTSGGSGAGTTQAVFDLSAGSFADSDVGDGDGTDAEAGDGSNPEAGDGNDARVDDADTAVASDGRGGPTPALDPEIEAVIEELADVDVNETPPLELATRVQEWQRRVDDAE</sequence>
<dbReference type="Gene3D" id="3.30.420.110">
    <property type="entry name" value="MutS, connector domain"/>
    <property type="match status" value="1"/>
</dbReference>
<dbReference type="InterPro" id="IPR016151">
    <property type="entry name" value="DNA_mismatch_repair_MutS_N"/>
</dbReference>
<dbReference type="AlphaFoldDB" id="A0A1H3N2X7"/>
<dbReference type="InterPro" id="IPR007861">
    <property type="entry name" value="DNA_mismatch_repair_MutS_clamp"/>
</dbReference>
<dbReference type="OrthoDB" id="146065at2157"/>
<dbReference type="Pfam" id="PF01624">
    <property type="entry name" value="MutS_I"/>
    <property type="match status" value="1"/>
</dbReference>
<dbReference type="Pfam" id="PF05190">
    <property type="entry name" value="MutS_IV"/>
    <property type="match status" value="1"/>
</dbReference>
<dbReference type="SMART" id="SM00534">
    <property type="entry name" value="MUTSac"/>
    <property type="match status" value="1"/>
</dbReference>
<protein>
    <recommendedName>
        <fullName evidence="8 9">DNA mismatch repair protein MutS</fullName>
    </recommendedName>
</protein>
<dbReference type="InterPro" id="IPR045076">
    <property type="entry name" value="MutS"/>
</dbReference>
<keyword evidence="6 8" id="KW-0234">DNA repair</keyword>
<gene>
    <name evidence="8" type="primary">mutS</name>
    <name evidence="14" type="ORF">SAMN05216564_11145</name>
</gene>
<evidence type="ECO:0000313" key="15">
    <source>
        <dbReference type="Proteomes" id="UP000199079"/>
    </source>
</evidence>
<dbReference type="FunFam" id="1.10.1420.10:FF:000001">
    <property type="entry name" value="DNA mismatch repair protein MutS"/>
    <property type="match status" value="1"/>
</dbReference>
<keyword evidence="11" id="KW-0175">Coiled coil</keyword>
<dbReference type="EMBL" id="FNPC01000011">
    <property type="protein sequence ID" value="SDY83301.1"/>
    <property type="molecule type" value="Genomic_DNA"/>
</dbReference>
<organism evidence="14 15">
    <name type="scientific">Halopenitus persicus</name>
    <dbReference type="NCBI Taxonomy" id="1048396"/>
    <lineage>
        <taxon>Archaea</taxon>
        <taxon>Methanobacteriati</taxon>
        <taxon>Methanobacteriota</taxon>
        <taxon>Stenosarchaea group</taxon>
        <taxon>Halobacteria</taxon>
        <taxon>Halobacteriales</taxon>
        <taxon>Haloferacaceae</taxon>
        <taxon>Halopenitus</taxon>
    </lineage>
</organism>
<evidence type="ECO:0000256" key="3">
    <source>
        <dbReference type="ARBA" id="ARBA00022763"/>
    </source>
</evidence>
<dbReference type="InterPro" id="IPR036187">
    <property type="entry name" value="DNA_mismatch_repair_MutS_sf"/>
</dbReference>
<evidence type="ECO:0000256" key="9">
    <source>
        <dbReference type="NCBIfam" id="TIGR01070"/>
    </source>
</evidence>